<dbReference type="Proteomes" id="UP000681722">
    <property type="component" value="Unassembled WGS sequence"/>
</dbReference>
<feature type="zinc finger region" description="C3H1-type" evidence="1">
    <location>
        <begin position="170"/>
        <end position="199"/>
    </location>
</feature>
<dbReference type="Proteomes" id="UP000663829">
    <property type="component" value="Unassembled WGS sequence"/>
</dbReference>
<evidence type="ECO:0000256" key="1">
    <source>
        <dbReference type="PROSITE-ProRule" id="PRU00723"/>
    </source>
</evidence>
<evidence type="ECO:0000313" key="3">
    <source>
        <dbReference type="EMBL" id="CAF1219830.1"/>
    </source>
</evidence>
<protein>
    <recommendedName>
        <fullName evidence="2">C3H1-type domain-containing protein</fullName>
    </recommendedName>
</protein>
<comment type="caution">
    <text evidence="3">The sequence shown here is derived from an EMBL/GenBank/DDBJ whole genome shotgun (WGS) entry which is preliminary data.</text>
</comment>
<keyword evidence="1" id="KW-0479">Metal-binding</keyword>
<gene>
    <name evidence="3" type="ORF">GPM918_LOCUS24631</name>
    <name evidence="4" type="ORF">SRO942_LOCUS24634</name>
</gene>
<dbReference type="PROSITE" id="PS50103">
    <property type="entry name" value="ZF_C3H1"/>
    <property type="match status" value="1"/>
</dbReference>
<dbReference type="EMBL" id="CAJOBC010009262">
    <property type="protein sequence ID" value="CAF3983353.1"/>
    <property type="molecule type" value="Genomic_DNA"/>
</dbReference>
<dbReference type="EMBL" id="CAJNOQ010009259">
    <property type="protein sequence ID" value="CAF1219830.1"/>
    <property type="molecule type" value="Genomic_DNA"/>
</dbReference>
<keyword evidence="1" id="KW-0862">Zinc</keyword>
<evidence type="ECO:0000259" key="2">
    <source>
        <dbReference type="PROSITE" id="PS50103"/>
    </source>
</evidence>
<sequence length="465" mass="53748">MTGNQLNRWGNFDPFKRVLNNLTVTPPSSYVTNMKIGPYDIINKSQNKFTIRDLTIFEGQPCKYGATCKQLNETDHCNNFYHPPMCPYGAPCKMSIDVHLFFFIHQIHCEDGGQCKQAADNDQKHLSEYLHPGFCSRGGFCHDTSDVHSFNFRHLPTCPEGPSCYTLRTAPADEHCRKFRHGKLPCELGKNCANFHDVEHIKNEKHPFRKPCSLTPYACKMFINYVQNNKDTEISTINTQEHESPENHILDYSHICPWGRNCNDTSERHLLETIHVARIVCADKDKCSKLTNEEHMSTYSHPGIRDIRLLCRYSSTQCRDLDKRDHYIKYRHGIFESQLGVTRYFGLNKSINFIQNQKSIIQTINDHFGKKDIRVSANILNWIRSLQPVHRCSREIFESILVHGHVMSRSHLRDAKFTAHTVTQHIDVRKILDTQVPAAQNIANEYIQAINSIRICQGKHPTRIV</sequence>
<dbReference type="InterPro" id="IPR000571">
    <property type="entry name" value="Znf_CCCH"/>
</dbReference>
<name>A0A814XSJ1_9BILA</name>
<dbReference type="AlphaFoldDB" id="A0A814XSJ1"/>
<keyword evidence="1" id="KW-0863">Zinc-finger</keyword>
<proteinExistence type="predicted"/>
<evidence type="ECO:0000313" key="4">
    <source>
        <dbReference type="EMBL" id="CAF3983353.1"/>
    </source>
</evidence>
<keyword evidence="5" id="KW-1185">Reference proteome</keyword>
<organism evidence="3 5">
    <name type="scientific">Didymodactylos carnosus</name>
    <dbReference type="NCBI Taxonomy" id="1234261"/>
    <lineage>
        <taxon>Eukaryota</taxon>
        <taxon>Metazoa</taxon>
        <taxon>Spiralia</taxon>
        <taxon>Gnathifera</taxon>
        <taxon>Rotifera</taxon>
        <taxon>Eurotatoria</taxon>
        <taxon>Bdelloidea</taxon>
        <taxon>Philodinida</taxon>
        <taxon>Philodinidae</taxon>
        <taxon>Didymodactylos</taxon>
    </lineage>
</organism>
<accession>A0A814XSJ1</accession>
<feature type="domain" description="C3H1-type" evidence="2">
    <location>
        <begin position="170"/>
        <end position="199"/>
    </location>
</feature>
<reference evidence="3" key="1">
    <citation type="submission" date="2021-02" db="EMBL/GenBank/DDBJ databases">
        <authorList>
            <person name="Nowell W R."/>
        </authorList>
    </citation>
    <scope>NUCLEOTIDE SEQUENCE</scope>
</reference>
<evidence type="ECO:0000313" key="5">
    <source>
        <dbReference type="Proteomes" id="UP000663829"/>
    </source>
</evidence>
<dbReference type="GO" id="GO:0008270">
    <property type="term" value="F:zinc ion binding"/>
    <property type="evidence" value="ECO:0007669"/>
    <property type="project" value="UniProtKB-KW"/>
</dbReference>
<dbReference type="OrthoDB" id="9985428at2759"/>